<dbReference type="InterPro" id="IPR036582">
    <property type="entry name" value="Mao_N_sf"/>
</dbReference>
<sequence>MKKLCIVCLFLMTFLFMLMPSTYAAEVQIKIDGVLAVSDVKAESKNNRTMVPLRIVSENLGASVEWNNTKVFLKKNSKTVELTTNSASALKDGTEVQLDVQPYLKNNRVMVPLRFIAEAFDCSVKYRNSIITIDSKPLVIDGMVVKALQNEYNATMGGVVQQVNGNAYSETIYNIFMANMGDKVDAPKSYYWKPSIMSSGEYYQEGQYDFIGINGQSIERFDIYSLVGAEKFPKEPKVLVYNANADAWFLFNETAASSIKKYIEIATRNGFLTIISNDIP</sequence>
<accession>A0ABV5KMF9</accession>
<dbReference type="EMBL" id="JBHMDO010000017">
    <property type="protein sequence ID" value="MFB9326359.1"/>
    <property type="molecule type" value="Genomic_DNA"/>
</dbReference>
<feature type="signal peptide" evidence="1">
    <location>
        <begin position="1"/>
        <end position="24"/>
    </location>
</feature>
<dbReference type="SUPFAM" id="SSF55383">
    <property type="entry name" value="Copper amine oxidase, domain N"/>
    <property type="match status" value="1"/>
</dbReference>
<protein>
    <submittedName>
        <fullName evidence="3">Copper amine oxidase N-terminal domain-containing protein</fullName>
    </submittedName>
</protein>
<dbReference type="Gene3D" id="3.30.457.10">
    <property type="entry name" value="Copper amine oxidase-like, N-terminal domain"/>
    <property type="match status" value="1"/>
</dbReference>
<evidence type="ECO:0000256" key="1">
    <source>
        <dbReference type="SAM" id="SignalP"/>
    </source>
</evidence>
<comment type="caution">
    <text evidence="3">The sequence shown here is derived from an EMBL/GenBank/DDBJ whole genome shotgun (WGS) entry which is preliminary data.</text>
</comment>
<keyword evidence="4" id="KW-1185">Reference proteome</keyword>
<dbReference type="Pfam" id="PF07833">
    <property type="entry name" value="Cu_amine_oxidN1"/>
    <property type="match status" value="1"/>
</dbReference>
<dbReference type="Proteomes" id="UP001589747">
    <property type="component" value="Unassembled WGS sequence"/>
</dbReference>
<evidence type="ECO:0000313" key="4">
    <source>
        <dbReference type="Proteomes" id="UP001589747"/>
    </source>
</evidence>
<reference evidence="3 4" key="1">
    <citation type="submission" date="2024-09" db="EMBL/GenBank/DDBJ databases">
        <authorList>
            <person name="Sun Q."/>
            <person name="Mori K."/>
        </authorList>
    </citation>
    <scope>NUCLEOTIDE SEQUENCE [LARGE SCALE GENOMIC DNA]</scope>
    <source>
        <strain evidence="3 4">TISTR 2452</strain>
    </source>
</reference>
<name>A0ABV5KMF9_9BACL</name>
<evidence type="ECO:0000259" key="2">
    <source>
        <dbReference type="Pfam" id="PF07833"/>
    </source>
</evidence>
<dbReference type="InterPro" id="IPR012854">
    <property type="entry name" value="Cu_amine_oxidase-like_N"/>
</dbReference>
<feature type="domain" description="Copper amine oxidase-like N-terminal" evidence="2">
    <location>
        <begin position="31"/>
        <end position="130"/>
    </location>
</feature>
<gene>
    <name evidence="3" type="ORF">ACFFSY_10575</name>
</gene>
<evidence type="ECO:0000313" key="3">
    <source>
        <dbReference type="EMBL" id="MFB9326359.1"/>
    </source>
</evidence>
<proteinExistence type="predicted"/>
<organism evidence="3 4">
    <name type="scientific">Paenibacillus aurantiacus</name>
    <dbReference type="NCBI Taxonomy" id="1936118"/>
    <lineage>
        <taxon>Bacteria</taxon>
        <taxon>Bacillati</taxon>
        <taxon>Bacillota</taxon>
        <taxon>Bacilli</taxon>
        <taxon>Bacillales</taxon>
        <taxon>Paenibacillaceae</taxon>
        <taxon>Paenibacillus</taxon>
    </lineage>
</organism>
<keyword evidence="1" id="KW-0732">Signal</keyword>
<dbReference type="RefSeq" id="WP_377493554.1">
    <property type="nucleotide sequence ID" value="NZ_JBHMDO010000017.1"/>
</dbReference>
<feature type="chain" id="PRO_5045965528" evidence="1">
    <location>
        <begin position="25"/>
        <end position="280"/>
    </location>
</feature>